<dbReference type="SUPFAM" id="SSF51735">
    <property type="entry name" value="NAD(P)-binding Rossmann-fold domains"/>
    <property type="match status" value="1"/>
</dbReference>
<evidence type="ECO:0000313" key="2">
    <source>
        <dbReference type="EMBL" id="OAQ64645.1"/>
    </source>
</evidence>
<proteinExistence type="predicted"/>
<dbReference type="InterPro" id="IPR029903">
    <property type="entry name" value="RmlD-like-bd"/>
</dbReference>
<dbReference type="AlphaFoldDB" id="A0A179FGC3"/>
<gene>
    <name evidence="2" type="ORF">VFPPC_05898</name>
</gene>
<dbReference type="CDD" id="cd05254">
    <property type="entry name" value="dTDP_HR_like_SDR_e"/>
    <property type="match status" value="1"/>
</dbReference>
<sequence length="326" mass="35701">MSSNVERRALVTGATGLLGREIAAAFQQSPGWAVKGTGHSRADGIDILKVNLEDEDLSELVAALDRTKPQVIIHSAAQRFPDKVDKDPEGARTLNIAASRRIAKLALSREILLIYISTDYVFPGTPGDAPYEADAIPKPTNLYGQTKFDGEQAVLEEAAKAGNPGSVVVLRVPVLYGHAETPAESAVNVLMDSVWKAQTEGSNIKMDHWAIRYPTNTEDIGRVCRDVAAKYLDEIRAGNRTALPSILQFSSEDKMTKYEICQLFGQIMGLDISNIEANTQGNDPNAAVQRPYDCHLSTKALKDLGIDVSTCNFVDWWRREVRAFGE</sequence>
<accession>A0A179FGC3</accession>
<dbReference type="GO" id="GO:0048270">
    <property type="term" value="F:methionine adenosyltransferase regulator activity"/>
    <property type="evidence" value="ECO:0007669"/>
    <property type="project" value="TreeGrafter"/>
</dbReference>
<dbReference type="PANTHER" id="PTHR10491:SF4">
    <property type="entry name" value="METHIONINE ADENOSYLTRANSFERASE 2 SUBUNIT BETA"/>
    <property type="match status" value="1"/>
</dbReference>
<feature type="domain" description="RmlD-like substrate binding" evidence="1">
    <location>
        <begin position="8"/>
        <end position="306"/>
    </location>
</feature>
<evidence type="ECO:0000313" key="3">
    <source>
        <dbReference type="Proteomes" id="UP000078397"/>
    </source>
</evidence>
<dbReference type="Proteomes" id="UP000078397">
    <property type="component" value="Unassembled WGS sequence"/>
</dbReference>
<dbReference type="Pfam" id="PF04321">
    <property type="entry name" value="RmlD_sub_bind"/>
    <property type="match status" value="1"/>
</dbReference>
<dbReference type="KEGG" id="pchm:VFPPC_05898"/>
<dbReference type="InterPro" id="IPR005913">
    <property type="entry name" value="dTDP_dehydrorham_reduct"/>
</dbReference>
<keyword evidence="3" id="KW-1185">Reference proteome</keyword>
<dbReference type="InterPro" id="IPR036291">
    <property type="entry name" value="NAD(P)-bd_dom_sf"/>
</dbReference>
<dbReference type="EMBL" id="LSBJ02000005">
    <property type="protein sequence ID" value="OAQ64645.1"/>
    <property type="molecule type" value="Genomic_DNA"/>
</dbReference>
<dbReference type="UniPathway" id="UPA00315">
    <property type="reaction ID" value="UER00080"/>
</dbReference>
<comment type="caution">
    <text evidence="2">The sequence shown here is derived from an EMBL/GenBank/DDBJ whole genome shotgun (WGS) entry which is preliminary data.</text>
</comment>
<organism evidence="2 3">
    <name type="scientific">Pochonia chlamydosporia 170</name>
    <dbReference type="NCBI Taxonomy" id="1380566"/>
    <lineage>
        <taxon>Eukaryota</taxon>
        <taxon>Fungi</taxon>
        <taxon>Dikarya</taxon>
        <taxon>Ascomycota</taxon>
        <taxon>Pezizomycotina</taxon>
        <taxon>Sordariomycetes</taxon>
        <taxon>Hypocreomycetidae</taxon>
        <taxon>Hypocreales</taxon>
        <taxon>Clavicipitaceae</taxon>
        <taxon>Pochonia</taxon>
    </lineage>
</organism>
<dbReference type="PANTHER" id="PTHR10491">
    <property type="entry name" value="DTDP-4-DEHYDRORHAMNOSE REDUCTASE"/>
    <property type="match status" value="1"/>
</dbReference>
<name>A0A179FGC3_METCM</name>
<dbReference type="RefSeq" id="XP_018141959.1">
    <property type="nucleotide sequence ID" value="XM_018285016.1"/>
</dbReference>
<protein>
    <submittedName>
        <fullName evidence="2">NAD dependent epimerase/dehydratase family protein</fullName>
    </submittedName>
</protein>
<dbReference type="FunFam" id="3.40.50.720:FF:000357">
    <property type="entry name" value="Methionine adenosyltransferase 2 subunit beta"/>
    <property type="match status" value="1"/>
</dbReference>
<dbReference type="GeneID" id="28849010"/>
<dbReference type="Gene3D" id="3.40.50.720">
    <property type="entry name" value="NAD(P)-binding Rossmann-like Domain"/>
    <property type="match status" value="1"/>
</dbReference>
<dbReference type="OrthoDB" id="6235964at2759"/>
<dbReference type="GO" id="GO:0006556">
    <property type="term" value="P:S-adenosylmethionine biosynthetic process"/>
    <property type="evidence" value="ECO:0007669"/>
    <property type="project" value="UniProtKB-UniPathway"/>
</dbReference>
<evidence type="ECO:0000259" key="1">
    <source>
        <dbReference type="Pfam" id="PF04321"/>
    </source>
</evidence>
<dbReference type="GO" id="GO:0048269">
    <property type="term" value="C:methionine adenosyltransferase complex"/>
    <property type="evidence" value="ECO:0007669"/>
    <property type="project" value="TreeGrafter"/>
</dbReference>
<dbReference type="STRING" id="1380566.A0A179FGC3"/>
<reference evidence="2 3" key="1">
    <citation type="journal article" date="2016" name="PLoS Pathog.">
        <title>Biosynthesis of antibiotic leucinostatins in bio-control fungus Purpureocillium lilacinum and their inhibition on phytophthora revealed by genome mining.</title>
        <authorList>
            <person name="Wang G."/>
            <person name="Liu Z."/>
            <person name="Lin R."/>
            <person name="Li E."/>
            <person name="Mao Z."/>
            <person name="Ling J."/>
            <person name="Yang Y."/>
            <person name="Yin W.B."/>
            <person name="Xie B."/>
        </authorList>
    </citation>
    <scope>NUCLEOTIDE SEQUENCE [LARGE SCALE GENOMIC DNA]</scope>
    <source>
        <strain evidence="2">170</strain>
    </source>
</reference>